<feature type="non-terminal residue" evidence="1">
    <location>
        <position position="1"/>
    </location>
</feature>
<sequence>PSKEALKSKVKALEEWASSAAEGKRLALLRVHSLEQQLLRASPKPHEVYGGNEVTFSVLGAALHSPLPPTVLRKPGVVRGGSEGSIDLTSGVRDLKMVFDNRASWVRPRTVRIKWIEGKIVDVGF</sequence>
<protein>
    <submittedName>
        <fullName evidence="1">Uncharacterized protein</fullName>
    </submittedName>
</protein>
<dbReference type="OrthoDB" id="10643632at2759"/>
<reference evidence="1" key="1">
    <citation type="submission" date="2022-07" db="EMBL/GenBank/DDBJ databases">
        <title>Genome analysis of Parmales, a sister group of diatoms, reveals the evolutionary specialization of diatoms from phago-mixotrophs to photoautotrophs.</title>
        <authorList>
            <person name="Ban H."/>
            <person name="Sato S."/>
            <person name="Yoshikawa S."/>
            <person name="Kazumasa Y."/>
            <person name="Nakamura Y."/>
            <person name="Ichinomiya M."/>
            <person name="Saitoh K."/>
            <person name="Sato N."/>
            <person name="Blanc-Mathieu R."/>
            <person name="Endo H."/>
            <person name="Kuwata A."/>
            <person name="Ogata H."/>
        </authorList>
    </citation>
    <scope>NUCLEOTIDE SEQUENCE</scope>
</reference>
<organism evidence="1 2">
    <name type="scientific">Triparma retinervis</name>
    <dbReference type="NCBI Taxonomy" id="2557542"/>
    <lineage>
        <taxon>Eukaryota</taxon>
        <taxon>Sar</taxon>
        <taxon>Stramenopiles</taxon>
        <taxon>Ochrophyta</taxon>
        <taxon>Bolidophyceae</taxon>
        <taxon>Parmales</taxon>
        <taxon>Triparmaceae</taxon>
        <taxon>Triparma</taxon>
    </lineage>
</organism>
<dbReference type="AlphaFoldDB" id="A0A9W7CB91"/>
<evidence type="ECO:0000313" key="1">
    <source>
        <dbReference type="EMBL" id="GMI05157.1"/>
    </source>
</evidence>
<keyword evidence="2" id="KW-1185">Reference proteome</keyword>
<proteinExistence type="predicted"/>
<name>A0A9W7CB91_9STRA</name>
<dbReference type="EMBL" id="BRXZ01000103">
    <property type="protein sequence ID" value="GMI05157.1"/>
    <property type="molecule type" value="Genomic_DNA"/>
</dbReference>
<dbReference type="Proteomes" id="UP001165082">
    <property type="component" value="Unassembled WGS sequence"/>
</dbReference>
<evidence type="ECO:0000313" key="2">
    <source>
        <dbReference type="Proteomes" id="UP001165082"/>
    </source>
</evidence>
<comment type="caution">
    <text evidence="1">The sequence shown here is derived from an EMBL/GenBank/DDBJ whole genome shotgun (WGS) entry which is preliminary data.</text>
</comment>
<accession>A0A9W7CB91</accession>
<gene>
    <name evidence="1" type="ORF">TrRE_jg425</name>
</gene>